<accession>A0A2A6BGQ3</accession>
<dbReference type="PROSITE" id="PS50262">
    <property type="entry name" value="G_PROTEIN_RECEP_F1_2"/>
    <property type="match status" value="1"/>
</dbReference>
<dbReference type="CDD" id="cd00637">
    <property type="entry name" value="7tm_classA_rhodopsin-like"/>
    <property type="match status" value="1"/>
</dbReference>
<name>A0A2A6BGQ3_PRIPA</name>
<organism evidence="5 6">
    <name type="scientific">Pristionchus pacificus</name>
    <name type="common">Parasitic nematode worm</name>
    <dbReference type="NCBI Taxonomy" id="54126"/>
    <lineage>
        <taxon>Eukaryota</taxon>
        <taxon>Metazoa</taxon>
        <taxon>Ecdysozoa</taxon>
        <taxon>Nematoda</taxon>
        <taxon>Chromadorea</taxon>
        <taxon>Rhabditida</taxon>
        <taxon>Rhabditina</taxon>
        <taxon>Diplogasteromorpha</taxon>
        <taxon>Diplogasteroidea</taxon>
        <taxon>Neodiplogasteridae</taxon>
        <taxon>Pristionchus</taxon>
    </lineage>
</organism>
<dbReference type="InterPro" id="IPR000276">
    <property type="entry name" value="GPCR_Rhodpsn"/>
</dbReference>
<reference evidence="5" key="2">
    <citation type="submission" date="2022-06" db="UniProtKB">
        <authorList>
            <consortium name="EnsemblMetazoa"/>
        </authorList>
    </citation>
    <scope>IDENTIFICATION</scope>
    <source>
        <strain evidence="5">PS312</strain>
    </source>
</reference>
<dbReference type="GO" id="GO:0004930">
    <property type="term" value="F:G protein-coupled receptor activity"/>
    <property type="evidence" value="ECO:0007669"/>
    <property type="project" value="InterPro"/>
</dbReference>
<evidence type="ECO:0000313" key="5">
    <source>
        <dbReference type="EnsemblMetazoa" id="PPA43474.1"/>
    </source>
</evidence>
<dbReference type="EnsemblMetazoa" id="PPA43474.1">
    <property type="protein sequence ID" value="PPA43474.1"/>
    <property type="gene ID" value="WBGene00281843"/>
</dbReference>
<keyword evidence="6" id="KW-1185">Reference proteome</keyword>
<dbReference type="Gene3D" id="1.20.1070.10">
    <property type="entry name" value="Rhodopsin 7-helix transmembrane proteins"/>
    <property type="match status" value="2"/>
</dbReference>
<dbReference type="InterPro" id="IPR017452">
    <property type="entry name" value="GPCR_Rhodpsn_7TM"/>
</dbReference>
<evidence type="ECO:0000256" key="1">
    <source>
        <dbReference type="ARBA" id="ARBA00004370"/>
    </source>
</evidence>
<evidence type="ECO:0000256" key="2">
    <source>
        <dbReference type="ARBA" id="ARBA00022692"/>
    </source>
</evidence>
<dbReference type="OrthoDB" id="5820127at2759"/>
<dbReference type="InterPro" id="IPR047130">
    <property type="entry name" value="7TM_GPCR_Srsx_nematod"/>
</dbReference>
<dbReference type="Proteomes" id="UP000005239">
    <property type="component" value="Unassembled WGS sequence"/>
</dbReference>
<keyword evidence="3" id="KW-1133">Transmembrane helix</keyword>
<dbReference type="SMART" id="SM01381">
    <property type="entry name" value="7TM_GPCR_Srsx"/>
    <property type="match status" value="1"/>
</dbReference>
<comment type="subcellular location">
    <subcellularLocation>
        <location evidence="1">Membrane</location>
    </subcellularLocation>
</comment>
<evidence type="ECO:0000256" key="3">
    <source>
        <dbReference type="ARBA" id="ARBA00022989"/>
    </source>
</evidence>
<protein>
    <submittedName>
        <fullName evidence="5">G protein-coupled receptor</fullName>
    </submittedName>
</protein>
<dbReference type="Pfam" id="PF10320">
    <property type="entry name" value="7TM_GPCR_Srsx"/>
    <property type="match status" value="2"/>
</dbReference>
<evidence type="ECO:0000256" key="4">
    <source>
        <dbReference type="ARBA" id="ARBA00023136"/>
    </source>
</evidence>
<sequence>MDVELYPITYWLVGFFGCIFVLGVVTNAAVAFASFHDKKLRNSCNVLVALCCLSDGLHTCGHITLVYAFTSGNLFMDSMTCVWFQILPVIGQNCGCAFTVAIGFDRLFACYDPLSYGAKNAKVYTLCHLAGVSVYVGYQLYNVISNLYSMDVIFMVPSAYMGGAKEQFWNVSLCSDLRYCRRENQNKHAKTANHMKGLEARLFKSLLVILAFLILGHIGAIGVANVLITNIKNPDFKMGVVMDLVIGIPVNISLVSNYFIYYTTSSDYRKAFRAQFAFITRKTSSIGSVNSSGVLNPKVSSGFLSSKCRIHSKRLIVYFLPIDARDFSQSVLMDVELYPITYWLVGFFGTIFVVGVVTNAAVAFASYHDSRLRNSCNILIAFASIADCLHLSGHIVLIYAFATGNLLMKSTTCVWIEILPIIGQNSGTAFTVAIGIDRVFACFSPVKYGRKNPIIYICCHLVGISLYLAYHFYNLFANLYPT</sequence>
<evidence type="ECO:0000313" key="6">
    <source>
        <dbReference type="Proteomes" id="UP000005239"/>
    </source>
</evidence>
<keyword evidence="4" id="KW-0472">Membrane</keyword>
<dbReference type="GO" id="GO:0016020">
    <property type="term" value="C:membrane"/>
    <property type="evidence" value="ECO:0007669"/>
    <property type="project" value="UniProtKB-SubCell"/>
</dbReference>
<proteinExistence type="predicted"/>
<gene>
    <name evidence="5" type="primary">WBGene00281843</name>
</gene>
<dbReference type="InterPro" id="IPR019424">
    <property type="entry name" value="7TM_GPCR_Srsx"/>
</dbReference>
<keyword evidence="2" id="KW-0812">Transmembrane</keyword>
<accession>A0A8R1UY48</accession>
<reference evidence="6" key="1">
    <citation type="journal article" date="2008" name="Nat. Genet.">
        <title>The Pristionchus pacificus genome provides a unique perspective on nematode lifestyle and parasitism.</title>
        <authorList>
            <person name="Dieterich C."/>
            <person name="Clifton S.W."/>
            <person name="Schuster L.N."/>
            <person name="Chinwalla A."/>
            <person name="Delehaunty K."/>
            <person name="Dinkelacker I."/>
            <person name="Fulton L."/>
            <person name="Fulton R."/>
            <person name="Godfrey J."/>
            <person name="Minx P."/>
            <person name="Mitreva M."/>
            <person name="Roeseler W."/>
            <person name="Tian H."/>
            <person name="Witte H."/>
            <person name="Yang S.P."/>
            <person name="Wilson R.K."/>
            <person name="Sommer R.J."/>
        </authorList>
    </citation>
    <scope>NUCLEOTIDE SEQUENCE [LARGE SCALE GENOMIC DNA]</scope>
    <source>
        <strain evidence="6">PS312</strain>
    </source>
</reference>
<dbReference type="SUPFAM" id="SSF81321">
    <property type="entry name" value="Family A G protein-coupled receptor-like"/>
    <property type="match status" value="2"/>
</dbReference>
<dbReference type="PANTHER" id="PTHR23360">
    <property type="entry name" value="G-PROTEIN COUPLED RECEPTORS FAMILY 1 PROFILE DOMAIN-CONTAINING PROTEIN-RELATED"/>
    <property type="match status" value="1"/>
</dbReference>
<dbReference type="AlphaFoldDB" id="A0A2A6BGQ3"/>
<dbReference type="PANTHER" id="PTHR23360:SF5">
    <property type="entry name" value="G-PROTEIN COUPLED RECEPTORS FAMILY 1 PROFILE DOMAIN-CONTAINING PROTEIN"/>
    <property type="match status" value="1"/>
</dbReference>